<dbReference type="PROSITE" id="PS51379">
    <property type="entry name" value="4FE4S_FER_2"/>
    <property type="match status" value="1"/>
</dbReference>
<accession>A0A0P8CGL2</accession>
<sequence length="243" mass="26971">MLIKNNRNLNQQLHNLASINGADHFGVADLSQAHTAILEQGGSFIAGFPFSISIGISLLNPIVDLLPQRNEKAVRVSYRHNAYDIVNLRLDLAASVISGYLQKSGFRALPIPSSKRVDDERVCASFSHKLGADLAGLGWIGKSCLFITPECGPRVRWATILTDAPLESTGKMQQEQCGDCKECIDICPIHAITGRPFRSNEPREERFDARKCDQYFDSMEEKNEIAVCGLCLYVCPYGRKQKI</sequence>
<evidence type="ECO:0000259" key="1">
    <source>
        <dbReference type="PROSITE" id="PS51379"/>
    </source>
</evidence>
<dbReference type="Proteomes" id="UP000050360">
    <property type="component" value="Unassembled WGS sequence"/>
</dbReference>
<dbReference type="InterPro" id="IPR017896">
    <property type="entry name" value="4Fe4S_Fe-S-bd"/>
</dbReference>
<protein>
    <submittedName>
        <fullName evidence="2">Iron-sulfur cluster binding protein</fullName>
    </submittedName>
</protein>
<evidence type="ECO:0000313" key="3">
    <source>
        <dbReference type="Proteomes" id="UP000050360"/>
    </source>
</evidence>
<dbReference type="PANTHER" id="PTHR42827">
    <property type="entry name" value="IRON-SULFUR CLUSTER-BINDING PROTEIN-RELATED"/>
    <property type="match status" value="1"/>
</dbReference>
<dbReference type="InterPro" id="IPR017900">
    <property type="entry name" value="4Fe4S_Fe_S_CS"/>
</dbReference>
<dbReference type="PATRIC" id="fig|1719120.3.peg.3932"/>
<dbReference type="Pfam" id="PF13484">
    <property type="entry name" value="Fer4_16"/>
    <property type="match status" value="1"/>
</dbReference>
<reference evidence="2 3" key="1">
    <citation type="submission" date="2015-09" db="EMBL/GenBank/DDBJ databases">
        <title>A metagenomics-based metabolic model of nitrate-dependent anaerobic oxidation of methane by Methanoperedens-like archaea.</title>
        <authorList>
            <person name="Arshad A."/>
            <person name="Speth D.R."/>
            <person name="De Graaf R.M."/>
            <person name="Op Den Camp H.J."/>
            <person name="Jetten M.S."/>
            <person name="Welte C.U."/>
        </authorList>
    </citation>
    <scope>NUCLEOTIDE SEQUENCE [LARGE SCALE GENOMIC DNA]</scope>
</reference>
<comment type="caution">
    <text evidence="2">The sequence shown here is derived from an EMBL/GenBank/DDBJ whole genome shotgun (WGS) entry which is preliminary data.</text>
</comment>
<organism evidence="2 3">
    <name type="scientific">Candidatus Methanoperedens nitratireducens</name>
    <dbReference type="NCBI Taxonomy" id="1392998"/>
    <lineage>
        <taxon>Archaea</taxon>
        <taxon>Methanobacteriati</taxon>
        <taxon>Methanobacteriota</taxon>
        <taxon>Stenosarchaea group</taxon>
        <taxon>Methanomicrobia</taxon>
        <taxon>Methanosarcinales</taxon>
        <taxon>ANME-2 cluster</taxon>
        <taxon>Candidatus Methanoperedentaceae</taxon>
        <taxon>Candidatus Methanoperedens</taxon>
    </lineage>
</organism>
<dbReference type="SUPFAM" id="SSF54862">
    <property type="entry name" value="4Fe-4S ferredoxins"/>
    <property type="match status" value="1"/>
</dbReference>
<dbReference type="Gene3D" id="3.30.70.20">
    <property type="match status" value="1"/>
</dbReference>
<evidence type="ECO:0000313" key="2">
    <source>
        <dbReference type="EMBL" id="KPQ41820.1"/>
    </source>
</evidence>
<name>A0A0P8CGL2_9EURY</name>
<proteinExistence type="predicted"/>
<dbReference type="AlphaFoldDB" id="A0A0P8CGL2"/>
<dbReference type="PANTHER" id="PTHR42827:SF1">
    <property type="entry name" value="IRON-SULFUR CLUSTER-BINDING PROTEIN"/>
    <property type="match status" value="1"/>
</dbReference>
<dbReference type="GO" id="GO:0016491">
    <property type="term" value="F:oxidoreductase activity"/>
    <property type="evidence" value="ECO:0007669"/>
    <property type="project" value="UniProtKB-ARBA"/>
</dbReference>
<gene>
    <name evidence="2" type="ORF">MPEBLZ_03624</name>
</gene>
<dbReference type="EMBL" id="LKCM01000296">
    <property type="protein sequence ID" value="KPQ41820.1"/>
    <property type="molecule type" value="Genomic_DNA"/>
</dbReference>
<feature type="domain" description="4Fe-4S ferredoxin-type" evidence="1">
    <location>
        <begin position="168"/>
        <end position="197"/>
    </location>
</feature>
<dbReference type="PROSITE" id="PS00198">
    <property type="entry name" value="4FE4S_FER_1"/>
    <property type="match status" value="1"/>
</dbReference>